<dbReference type="EnsemblMetazoa" id="CLYHEMT007420.1">
    <property type="protein sequence ID" value="CLYHEMP007420.1"/>
    <property type="gene ID" value="CLYHEMG007420"/>
</dbReference>
<evidence type="ECO:0000313" key="1">
    <source>
        <dbReference type="EnsemblMetazoa" id="CLYHEMP007420.1"/>
    </source>
</evidence>
<sequence length="448" mass="50915">KSEEGIHRNKKNLKMKISIILQLCFSSIISASHFSTKHVHGVKLNDTNSQSINARSQIECLLKCRNKGESKTTKGFYTTEKKCFCIDEDLTIEKSEENIAKNDSLDGYVTSQREAQKVTFQYDFEIEGPISNNNGGRKLVNVIPEIQDNYQVSFTTMRDDYYDNHHNIIFLTALPLQAGNLEGDSRILYMGIHQDDMKNEIHTNGSQNPININDLPLNEEFNITLVQYQISTGNVRIKLFKNGVEMFSEIRERKGPFNDVSCFVPASSKWPPTRNLKFTLQPPIFVKEHYSTPKMTHLATLSTWPQPSTPFKIKLKIKILATLAVGAKKIIDFYDRNYPSRRLPTIYLKSTNQVMAFHRSQDGVDYKHIGAWNDITPGVYHQLKLAQEQQPDGSFKIIFYINGVSKGSRDVLIPDTVYSNIDVMVAGSAFDADYVIKDVDYGGFPSIS</sequence>
<proteinExistence type="predicted"/>
<reference evidence="1" key="1">
    <citation type="submission" date="2021-01" db="UniProtKB">
        <authorList>
            <consortium name="EnsemblMetazoa"/>
        </authorList>
    </citation>
    <scope>IDENTIFICATION</scope>
</reference>
<dbReference type="Proteomes" id="UP000594262">
    <property type="component" value="Unplaced"/>
</dbReference>
<accession>A0A7M5V0F0</accession>
<evidence type="ECO:0000313" key="2">
    <source>
        <dbReference type="Proteomes" id="UP000594262"/>
    </source>
</evidence>
<dbReference type="AlphaFoldDB" id="A0A7M5V0F0"/>
<keyword evidence="2" id="KW-1185">Reference proteome</keyword>
<name>A0A7M5V0F0_9CNID</name>
<organism evidence="1 2">
    <name type="scientific">Clytia hemisphaerica</name>
    <dbReference type="NCBI Taxonomy" id="252671"/>
    <lineage>
        <taxon>Eukaryota</taxon>
        <taxon>Metazoa</taxon>
        <taxon>Cnidaria</taxon>
        <taxon>Hydrozoa</taxon>
        <taxon>Hydroidolina</taxon>
        <taxon>Leptothecata</taxon>
        <taxon>Obeliida</taxon>
        <taxon>Clytiidae</taxon>
        <taxon>Clytia</taxon>
    </lineage>
</organism>
<protein>
    <submittedName>
        <fullName evidence="1">Uncharacterized protein</fullName>
    </submittedName>
</protein>